<sequence>MASDSPAWPSLYEIRQSEKNSQPAVVHDDLEVEISWQWLQSFKDQRQHLFDALCELIDDEDQCMDVIIKAQQNPDGLREVCERDINDSSWIVKNTDQLPTLVGKYTWACQSQIALLDLEIKQLEQQLDIAVKEHQAAHKSLRAFLSLSLKVQGAVLSLFQIIGRGYQHLGSVRVLQNRENFLLDRGRAANRKATKTEMQHLVTVLVKLLYQSNPHPNARANDDELTTWFTHKILEIWAEWSFFPLNADDLVGYVREVIKGFKSPLEQKQMLFKQRIRSTMARPPRNDTVRPMTPSEVFAREGEAWQAGIAEALVQVLESKFDVLNDADKATIEKASPEQLGIWLRSVHGADSIDKLLIPIDKQGGK</sequence>
<proteinExistence type="predicted"/>
<organism evidence="2 3">
    <name type="scientific">Vreelandella sulfidaeris</name>
    <dbReference type="NCBI Taxonomy" id="115553"/>
    <lineage>
        <taxon>Bacteria</taxon>
        <taxon>Pseudomonadati</taxon>
        <taxon>Pseudomonadota</taxon>
        <taxon>Gammaproteobacteria</taxon>
        <taxon>Oceanospirillales</taxon>
        <taxon>Halomonadaceae</taxon>
        <taxon>Vreelandella</taxon>
    </lineage>
</organism>
<protein>
    <submittedName>
        <fullName evidence="2">Uncharacterized protein</fullName>
    </submittedName>
</protein>
<evidence type="ECO:0000313" key="2">
    <source>
        <dbReference type="EMBL" id="RBI68267.1"/>
    </source>
</evidence>
<accession>A0A365TSK5</accession>
<gene>
    <name evidence="2" type="ORF">DQ400_07835</name>
</gene>
<keyword evidence="3" id="KW-1185">Reference proteome</keyword>
<keyword evidence="1" id="KW-0175">Coiled coil</keyword>
<evidence type="ECO:0000313" key="3">
    <source>
        <dbReference type="Proteomes" id="UP000252204"/>
    </source>
</evidence>
<name>A0A365TSK5_9GAMM</name>
<dbReference type="RefSeq" id="WP_113269219.1">
    <property type="nucleotide sequence ID" value="NZ_QNTU01000003.1"/>
</dbReference>
<comment type="caution">
    <text evidence="2">The sequence shown here is derived from an EMBL/GenBank/DDBJ whole genome shotgun (WGS) entry which is preliminary data.</text>
</comment>
<feature type="coiled-coil region" evidence="1">
    <location>
        <begin position="113"/>
        <end position="140"/>
    </location>
</feature>
<dbReference type="Proteomes" id="UP000252204">
    <property type="component" value="Unassembled WGS sequence"/>
</dbReference>
<dbReference type="AlphaFoldDB" id="A0A365TSK5"/>
<dbReference type="EMBL" id="QNTU01000003">
    <property type="protein sequence ID" value="RBI68267.1"/>
    <property type="molecule type" value="Genomic_DNA"/>
</dbReference>
<reference evidence="3" key="1">
    <citation type="submission" date="2018-06" db="EMBL/GenBank/DDBJ databases">
        <title>Whole genome sequencing of four bacterial strains from South Shetland trench revealing bio-synthetic gene clusters.</title>
        <authorList>
            <person name="Abdel-Mageed W.M."/>
            <person name="Lehri B."/>
            <person name="Jarmusch S."/>
            <person name="Miranda K."/>
            <person name="Goodfellow M."/>
            <person name="Jaspars M."/>
            <person name="Karlyshev A.V."/>
        </authorList>
    </citation>
    <scope>NUCLEOTIDE SEQUENCE [LARGE SCALE GENOMIC DNA]</scope>
    <source>
        <strain evidence="3">SST4</strain>
    </source>
</reference>
<evidence type="ECO:0000256" key="1">
    <source>
        <dbReference type="SAM" id="Coils"/>
    </source>
</evidence>